<organism evidence="1 2">
    <name type="scientific">Solanum verrucosum</name>
    <dbReference type="NCBI Taxonomy" id="315347"/>
    <lineage>
        <taxon>Eukaryota</taxon>
        <taxon>Viridiplantae</taxon>
        <taxon>Streptophyta</taxon>
        <taxon>Embryophyta</taxon>
        <taxon>Tracheophyta</taxon>
        <taxon>Spermatophyta</taxon>
        <taxon>Magnoliopsida</taxon>
        <taxon>eudicotyledons</taxon>
        <taxon>Gunneridae</taxon>
        <taxon>Pentapetalae</taxon>
        <taxon>asterids</taxon>
        <taxon>lamiids</taxon>
        <taxon>Solanales</taxon>
        <taxon>Solanaceae</taxon>
        <taxon>Solanoideae</taxon>
        <taxon>Solaneae</taxon>
        <taxon>Solanum</taxon>
    </lineage>
</organism>
<keyword evidence="2" id="KW-1185">Reference proteome</keyword>
<gene>
    <name evidence="1" type="ORF">MTR67_016528</name>
</gene>
<dbReference type="EMBL" id="CP133615">
    <property type="protein sequence ID" value="WMV23143.1"/>
    <property type="molecule type" value="Genomic_DNA"/>
</dbReference>
<evidence type="ECO:0000313" key="1">
    <source>
        <dbReference type="EMBL" id="WMV23143.1"/>
    </source>
</evidence>
<dbReference type="AlphaFoldDB" id="A0AAF0QHD9"/>
<dbReference type="Proteomes" id="UP001234989">
    <property type="component" value="Chromosome 4"/>
</dbReference>
<evidence type="ECO:0000313" key="2">
    <source>
        <dbReference type="Proteomes" id="UP001234989"/>
    </source>
</evidence>
<proteinExistence type="predicted"/>
<accession>A0AAF0QHD9</accession>
<sequence length="122" mass="14130">MVLGQREVKRCIISFLYHGKSQGKSSFVLFSSLSCGLAFQLAYSYIQCIDVNWPASCSPLIQLSTSESVVSLFAIRRTRLFCSLKFCFIRMLWDLSQHPSQYLRDFIDSQLVSWESLIYVYM</sequence>
<protein>
    <submittedName>
        <fullName evidence="1">Uncharacterized protein</fullName>
    </submittedName>
</protein>
<name>A0AAF0QHD9_SOLVR</name>
<reference evidence="1" key="1">
    <citation type="submission" date="2023-08" db="EMBL/GenBank/DDBJ databases">
        <title>A de novo genome assembly of Solanum verrucosum Schlechtendal, a Mexican diploid species geographically isolated from the other diploid A-genome species in potato relatives.</title>
        <authorList>
            <person name="Hosaka K."/>
        </authorList>
    </citation>
    <scope>NUCLEOTIDE SEQUENCE</scope>
    <source>
        <tissue evidence="1">Young leaves</tissue>
    </source>
</reference>
<dbReference type="PROSITE" id="PS51257">
    <property type="entry name" value="PROKAR_LIPOPROTEIN"/>
    <property type="match status" value="1"/>
</dbReference>